<evidence type="ECO:0000256" key="1">
    <source>
        <dbReference type="ARBA" id="ARBA00009085"/>
    </source>
</evidence>
<dbReference type="Pfam" id="PF00443">
    <property type="entry name" value="UCH"/>
    <property type="match status" value="2"/>
</dbReference>
<dbReference type="STRING" id="6689.A0A423TVS1"/>
<dbReference type="InterPro" id="IPR001394">
    <property type="entry name" value="Peptidase_C19_UCH"/>
</dbReference>
<evidence type="ECO:0000313" key="5">
    <source>
        <dbReference type="Proteomes" id="UP000283509"/>
    </source>
</evidence>
<feature type="compositionally biased region" description="Low complexity" evidence="2">
    <location>
        <begin position="1018"/>
        <end position="1031"/>
    </location>
</feature>
<feature type="compositionally biased region" description="Gly residues" evidence="2">
    <location>
        <begin position="1358"/>
        <end position="1368"/>
    </location>
</feature>
<reference evidence="4 5" key="2">
    <citation type="submission" date="2019-01" db="EMBL/GenBank/DDBJ databases">
        <title>The decoding of complex shrimp genome reveals the adaptation for benthos swimmer, frequently molting mechanism and breeding impact on genome.</title>
        <authorList>
            <person name="Sun Y."/>
            <person name="Gao Y."/>
            <person name="Yu Y."/>
        </authorList>
    </citation>
    <scope>NUCLEOTIDE SEQUENCE [LARGE SCALE GENOMIC DNA]</scope>
    <source>
        <tissue evidence="4">Muscle</tissue>
    </source>
</reference>
<feature type="region of interest" description="Disordered" evidence="2">
    <location>
        <begin position="682"/>
        <end position="716"/>
    </location>
</feature>
<dbReference type="InterPro" id="IPR028889">
    <property type="entry name" value="USP"/>
</dbReference>
<evidence type="ECO:0000256" key="2">
    <source>
        <dbReference type="SAM" id="MobiDB-lite"/>
    </source>
</evidence>
<gene>
    <name evidence="4" type="ORF">C7M84_000721</name>
</gene>
<feature type="region of interest" description="Disordered" evidence="2">
    <location>
        <begin position="638"/>
        <end position="665"/>
    </location>
</feature>
<reference evidence="4 5" key="1">
    <citation type="submission" date="2018-04" db="EMBL/GenBank/DDBJ databases">
        <authorList>
            <person name="Zhang X."/>
            <person name="Yuan J."/>
            <person name="Li F."/>
            <person name="Xiang J."/>
        </authorList>
    </citation>
    <scope>NUCLEOTIDE SEQUENCE [LARGE SCALE GENOMIC DNA]</scope>
    <source>
        <tissue evidence="4">Muscle</tissue>
    </source>
</reference>
<feature type="region of interest" description="Disordered" evidence="2">
    <location>
        <begin position="1332"/>
        <end position="1376"/>
    </location>
</feature>
<keyword evidence="4" id="KW-0378">Hydrolase</keyword>
<protein>
    <submittedName>
        <fullName evidence="4">Putative ubiquitin carboxyl-terminal hydrolase 38-like</fullName>
    </submittedName>
</protein>
<dbReference type="PROSITE" id="PS50235">
    <property type="entry name" value="USP_3"/>
    <property type="match status" value="1"/>
</dbReference>
<accession>A0A423TVS1</accession>
<dbReference type="PROSITE" id="PS00973">
    <property type="entry name" value="USP_2"/>
    <property type="match status" value="1"/>
</dbReference>
<dbReference type="GO" id="GO:0005829">
    <property type="term" value="C:cytosol"/>
    <property type="evidence" value="ECO:0007669"/>
    <property type="project" value="TreeGrafter"/>
</dbReference>
<dbReference type="EMBL" id="QCYY01001111">
    <property type="protein sequence ID" value="ROT80540.1"/>
    <property type="molecule type" value="Genomic_DNA"/>
</dbReference>
<dbReference type="InterPro" id="IPR038765">
    <property type="entry name" value="Papain-like_cys_pep_sf"/>
</dbReference>
<comment type="similarity">
    <text evidence="1">Belongs to the peptidase C19 family.</text>
</comment>
<evidence type="ECO:0000259" key="3">
    <source>
        <dbReference type="PROSITE" id="PS50235"/>
    </source>
</evidence>
<comment type="caution">
    <text evidence="4">The sequence shown here is derived from an EMBL/GenBank/DDBJ whole genome shotgun (WGS) entry which is preliminary data.</text>
</comment>
<proteinExistence type="inferred from homology"/>
<dbReference type="InterPro" id="IPR049407">
    <property type="entry name" value="Usp38-like_N"/>
</dbReference>
<dbReference type="PROSITE" id="PS00972">
    <property type="entry name" value="USP_1"/>
    <property type="match status" value="1"/>
</dbReference>
<dbReference type="InterPro" id="IPR050164">
    <property type="entry name" value="Peptidase_C19"/>
</dbReference>
<dbReference type="OrthoDB" id="2420415at2759"/>
<dbReference type="Gene3D" id="3.90.70.10">
    <property type="entry name" value="Cysteine proteinases"/>
    <property type="match status" value="3"/>
</dbReference>
<feature type="domain" description="USP" evidence="3">
    <location>
        <begin position="460"/>
        <end position="1291"/>
    </location>
</feature>
<keyword evidence="5" id="KW-1185">Reference proteome</keyword>
<feature type="compositionally biased region" description="Low complexity" evidence="2">
    <location>
        <begin position="769"/>
        <end position="781"/>
    </location>
</feature>
<name>A0A423TVS1_PENVA</name>
<dbReference type="Pfam" id="PF21246">
    <property type="entry name" value="Usp38-like_N"/>
    <property type="match status" value="1"/>
</dbReference>
<feature type="region of interest" description="Disordered" evidence="2">
    <location>
        <begin position="752"/>
        <end position="781"/>
    </location>
</feature>
<evidence type="ECO:0000313" key="4">
    <source>
        <dbReference type="EMBL" id="ROT80540.1"/>
    </source>
</evidence>
<dbReference type="PANTHER" id="PTHR24006">
    <property type="entry name" value="UBIQUITIN CARBOXYL-TERMINAL HYDROLASE"/>
    <property type="match status" value="1"/>
</dbReference>
<dbReference type="GO" id="GO:0016579">
    <property type="term" value="P:protein deubiquitination"/>
    <property type="evidence" value="ECO:0007669"/>
    <property type="project" value="InterPro"/>
</dbReference>
<dbReference type="Proteomes" id="UP000283509">
    <property type="component" value="Unassembled WGS sequence"/>
</dbReference>
<dbReference type="InterPro" id="IPR018200">
    <property type="entry name" value="USP_CS"/>
</dbReference>
<feature type="region of interest" description="Disordered" evidence="2">
    <location>
        <begin position="990"/>
        <end position="1049"/>
    </location>
</feature>
<dbReference type="GO" id="GO:0005634">
    <property type="term" value="C:nucleus"/>
    <property type="evidence" value="ECO:0007669"/>
    <property type="project" value="TreeGrafter"/>
</dbReference>
<dbReference type="GO" id="GO:0004843">
    <property type="term" value="F:cysteine-type deubiquitinase activity"/>
    <property type="evidence" value="ECO:0007669"/>
    <property type="project" value="InterPro"/>
</dbReference>
<feature type="compositionally biased region" description="Polar residues" evidence="2">
    <location>
        <begin position="1003"/>
        <end position="1017"/>
    </location>
</feature>
<dbReference type="PANTHER" id="PTHR24006:SF908">
    <property type="entry name" value="DEUBIQUITINATING APOPTOTIC INHIBITOR, ISOFORM A"/>
    <property type="match status" value="1"/>
</dbReference>
<sequence length="1376" mass="152860">MDKMDKIVYSIVHMPNQPDNFKKALLVKLVHSTTLKTSKPVEQADANAIFDCCINILTTTESDGAAQLAVFAFSSWAGQYKAYLKEYLTTERFTSVMSSRRNVIPLLSWLKEALCHLSEETHVITAAAPILEGILQNMLRECGGSSAFIAKLSEVYVVCPALLPQPHTRLTFTVMLMNCVASFPTPTKTEVLGHMKSIGGLVNTLWNGLRLEDILHSLHAMYAIISNTDGGSEVCPAMAHLLSLVPTVVVEGLAPKIVSDPTTTDAALVATLTRLTAWLVAWPTAHTTLGLWVRTLVRLLYKSGRTAVPAKITLERVPKLLAHVHIPVVRSGVIAVSSTLLLSFQHSPVAFHKILPQIIDLFGRLEREGSESASTTLNRLAVLCHTLMVLFPGHPDQYQPLADVLEKYQPPSEEEIQDLIQEHRWGHIEGRIQGAKSQYGGPATTDGLPVYQQRPLTQRAGLRNLGNTCYMNSVIQALFMTDSFRHGILLAVPRNNQQLLVRLQQLFSLLCFTHRSYVAPRLFHDKSRPSWFSPGMQQDCSEYLRHLMITLHEEERAGQKLPEYQERFIIESETASVASDLQPLPYDSATEDFVETDSVTKSFVCADEQSGNVDVLDKQKGEPSDKCLFGESSRLTSFSQGADTDKRKPRDSSQTNQIREPADGISMEEHFKRTHEVSKRLQNVQETNDIDMTDSSEMGKTAAAGSSAISENETEVKYGDTENTLEAIEMDTFSEGNSKVNSYKRKHKMPADGIHRQMLKSPKGDMTSDIDNSSDSGISGDLAEDIDIHISSPNPSSPVSKEQLTDNQSLIIEELRTENSSSAEKENEYFVSLVHRVFGGKLATCIKCLQCKTESVHKDVFTDIHLAFQDTDQYNATTAIRRNSEKLKQKNQENQTDLRIEDMIKSYLTPERLTGENQYECDKCSGKQDAERSIQILEPPEHLILTQLRFYYDTVRGQRQKVFTNVEFGEELLLPVHSSGQGIFGENCTSDDVGVLGSPRETPANNSVQPSRDSSQLSSGHCSMPSSSTSSLHTQQRHSAHSEISTITLSEEDSQTYNSSFERGNALDSKSAFNRNYRDAFCNPDVCDDVHHLNCSCNVRKSECSDVCKALQHNCDCSTNSESVASCSYTDNSSRLDICQQAVSQCPYGSNLPIKENSESQEILQGSCSNSMKSDIQKDSSPEYCMSSGSSGCMTPNEVCEEQEPTTYARYALYGVVVHSGFSSEGGHYYCYARNSSATCLPETARERYGALGGWYNFNDERVTVTSFSSITNLTRTFSRDTAYQLFYKKLSNHLPSEEPLVEDLKSLRVDLQEVVENDNLQYRIEQDQEAQRRRCHFSSGSQFSRDSDHDSTPPPGGCGGGPGGGGFNTPSRVVF</sequence>
<dbReference type="SUPFAM" id="SSF54001">
    <property type="entry name" value="Cysteine proteinases"/>
    <property type="match status" value="1"/>
</dbReference>
<organism evidence="4 5">
    <name type="scientific">Penaeus vannamei</name>
    <name type="common">Whiteleg shrimp</name>
    <name type="synonym">Litopenaeus vannamei</name>
    <dbReference type="NCBI Taxonomy" id="6689"/>
    <lineage>
        <taxon>Eukaryota</taxon>
        <taxon>Metazoa</taxon>
        <taxon>Ecdysozoa</taxon>
        <taxon>Arthropoda</taxon>
        <taxon>Crustacea</taxon>
        <taxon>Multicrustacea</taxon>
        <taxon>Malacostraca</taxon>
        <taxon>Eumalacostraca</taxon>
        <taxon>Eucarida</taxon>
        <taxon>Decapoda</taxon>
        <taxon>Dendrobranchiata</taxon>
        <taxon>Penaeoidea</taxon>
        <taxon>Penaeidae</taxon>
        <taxon>Penaeus</taxon>
    </lineage>
</organism>